<feature type="transmembrane region" description="Helical" evidence="1">
    <location>
        <begin position="12"/>
        <end position="29"/>
    </location>
</feature>
<reference evidence="2 3" key="1">
    <citation type="journal article" date="2023" name="Nucleic Acids Res.">
        <title>The hologenome of Daphnia magna reveals possible DNA methylation and microbiome-mediated evolution of the host genome.</title>
        <authorList>
            <person name="Chaturvedi A."/>
            <person name="Li X."/>
            <person name="Dhandapani V."/>
            <person name="Marshall H."/>
            <person name="Kissane S."/>
            <person name="Cuenca-Cambronero M."/>
            <person name="Asole G."/>
            <person name="Calvet F."/>
            <person name="Ruiz-Romero M."/>
            <person name="Marangio P."/>
            <person name="Guigo R."/>
            <person name="Rago D."/>
            <person name="Mirbahai L."/>
            <person name="Eastwood N."/>
            <person name="Colbourne J.K."/>
            <person name="Zhou J."/>
            <person name="Mallon E."/>
            <person name="Orsini L."/>
        </authorList>
    </citation>
    <scope>NUCLEOTIDE SEQUENCE [LARGE SCALE GENOMIC DNA]</scope>
    <source>
        <strain evidence="2">LRV0_1</strain>
    </source>
</reference>
<dbReference type="EMBL" id="JAOYFB010000036">
    <property type="protein sequence ID" value="KAK4018171.1"/>
    <property type="molecule type" value="Genomic_DNA"/>
</dbReference>
<name>A0ABQ9ZZ25_9CRUS</name>
<accession>A0ABQ9ZZ25</accession>
<keyword evidence="1" id="KW-0812">Transmembrane</keyword>
<keyword evidence="1" id="KW-0472">Membrane</keyword>
<keyword evidence="1" id="KW-1133">Transmembrane helix</keyword>
<evidence type="ECO:0000256" key="1">
    <source>
        <dbReference type="SAM" id="Phobius"/>
    </source>
</evidence>
<organism evidence="2 3">
    <name type="scientific">Daphnia magna</name>
    <dbReference type="NCBI Taxonomy" id="35525"/>
    <lineage>
        <taxon>Eukaryota</taxon>
        <taxon>Metazoa</taxon>
        <taxon>Ecdysozoa</taxon>
        <taxon>Arthropoda</taxon>
        <taxon>Crustacea</taxon>
        <taxon>Branchiopoda</taxon>
        <taxon>Diplostraca</taxon>
        <taxon>Cladocera</taxon>
        <taxon>Anomopoda</taxon>
        <taxon>Daphniidae</taxon>
        <taxon>Daphnia</taxon>
    </lineage>
</organism>
<sequence length="151" mass="16207">MKVYSYIKASFGMLGNVTPSLALLSTSLVVHNMKILIVLAFCVAVISTGTPYLSAFTHAVRVPSRDSAVIRSDRLGGNFAYSTIEGHAYVAVAPILQHTATPTDAMATPMISNNDPTSAYALESATLPKEHRGLPLSFRATPLIANRHSKY</sequence>
<evidence type="ECO:0000313" key="2">
    <source>
        <dbReference type="EMBL" id="KAK4018171.1"/>
    </source>
</evidence>
<feature type="transmembrane region" description="Helical" evidence="1">
    <location>
        <begin position="35"/>
        <end position="55"/>
    </location>
</feature>
<proteinExistence type="predicted"/>
<comment type="caution">
    <text evidence="2">The sequence shown here is derived from an EMBL/GenBank/DDBJ whole genome shotgun (WGS) entry which is preliminary data.</text>
</comment>
<dbReference type="Proteomes" id="UP001234178">
    <property type="component" value="Unassembled WGS sequence"/>
</dbReference>
<protein>
    <submittedName>
        <fullName evidence="2">Uncharacterized protein</fullName>
    </submittedName>
</protein>
<keyword evidence="3" id="KW-1185">Reference proteome</keyword>
<gene>
    <name evidence="2" type="ORF">OUZ56_000240</name>
</gene>
<evidence type="ECO:0000313" key="3">
    <source>
        <dbReference type="Proteomes" id="UP001234178"/>
    </source>
</evidence>